<sequence length="90" mass="9885">MYYATGMPGWMRLGYSPGWVGRSPTGLPPTAQYLMTGTWQTPQPQATVAGMQASMPAMPAQQEAAILESQAAMLEGQLEQIKKRVEELKR</sequence>
<name>A0A7G9YIV9_9EURY</name>
<dbReference type="AlphaFoldDB" id="A0A7G9YIV9"/>
<reference evidence="1" key="1">
    <citation type="submission" date="2020-06" db="EMBL/GenBank/DDBJ databases">
        <title>Unique genomic features of the anaerobic methanotrophic archaea.</title>
        <authorList>
            <person name="Chadwick G.L."/>
            <person name="Skennerton C.T."/>
            <person name="Laso-Perez R."/>
            <person name="Leu A.O."/>
            <person name="Speth D.R."/>
            <person name="Yu H."/>
            <person name="Morgan-Lang C."/>
            <person name="Hatzenpichler R."/>
            <person name="Goudeau D."/>
            <person name="Malmstrom R."/>
            <person name="Brazelton W.J."/>
            <person name="Woyke T."/>
            <person name="Hallam S.J."/>
            <person name="Tyson G.W."/>
            <person name="Wegener G."/>
            <person name="Boetius A."/>
            <person name="Orphan V."/>
        </authorList>
    </citation>
    <scope>NUCLEOTIDE SEQUENCE</scope>
</reference>
<gene>
    <name evidence="1" type="ORF">DBNCDMDK_00031</name>
</gene>
<evidence type="ECO:0008006" key="2">
    <source>
        <dbReference type="Google" id="ProtNLM"/>
    </source>
</evidence>
<organism evidence="1">
    <name type="scientific">Candidatus Methanogaster sp. ANME-2c ERB4</name>
    <dbReference type="NCBI Taxonomy" id="2759911"/>
    <lineage>
        <taxon>Archaea</taxon>
        <taxon>Methanobacteriati</taxon>
        <taxon>Methanobacteriota</taxon>
        <taxon>Stenosarchaea group</taxon>
        <taxon>Methanomicrobia</taxon>
        <taxon>Methanosarcinales</taxon>
        <taxon>ANME-2 cluster</taxon>
        <taxon>Candidatus Methanogasteraceae</taxon>
        <taxon>Candidatus Methanogaster</taxon>
    </lineage>
</organism>
<dbReference type="EMBL" id="MT631283">
    <property type="protein sequence ID" value="QNO47943.1"/>
    <property type="molecule type" value="Genomic_DNA"/>
</dbReference>
<proteinExistence type="predicted"/>
<protein>
    <recommendedName>
        <fullName evidence="2">DUF5320 domain-containing protein</fullName>
    </recommendedName>
</protein>
<accession>A0A7G9YIV9</accession>
<evidence type="ECO:0000313" key="1">
    <source>
        <dbReference type="EMBL" id="QNO47943.1"/>
    </source>
</evidence>